<evidence type="ECO:0000256" key="4">
    <source>
        <dbReference type="ARBA" id="ARBA00022801"/>
    </source>
</evidence>
<dbReference type="InterPro" id="IPR015797">
    <property type="entry name" value="NUDIX_hydrolase-like_dom_sf"/>
</dbReference>
<evidence type="ECO:0000256" key="5">
    <source>
        <dbReference type="ARBA" id="ARBA00022842"/>
    </source>
</evidence>
<dbReference type="InterPro" id="IPR014078">
    <property type="entry name" value="Nudix_YtkD"/>
</dbReference>
<dbReference type="PANTHER" id="PTHR43758">
    <property type="entry name" value="7,8-DIHYDRO-8-OXOGUANINE TRIPHOSPHATASE"/>
    <property type="match status" value="1"/>
</dbReference>
<comment type="similarity">
    <text evidence="2 6">Belongs to the Nudix hydrolase family.</text>
</comment>
<dbReference type="EMBL" id="JAJEKE010000026">
    <property type="protein sequence ID" value="MCQ1531633.1"/>
    <property type="molecule type" value="Genomic_DNA"/>
</dbReference>
<evidence type="ECO:0000256" key="1">
    <source>
        <dbReference type="ARBA" id="ARBA00001946"/>
    </source>
</evidence>
<dbReference type="PROSITE" id="PS51462">
    <property type="entry name" value="NUDIX"/>
    <property type="match status" value="1"/>
</dbReference>
<dbReference type="PRINTS" id="PR00502">
    <property type="entry name" value="NUDIXFAMILY"/>
</dbReference>
<dbReference type="PROSITE" id="PS00893">
    <property type="entry name" value="NUDIX_BOX"/>
    <property type="match status" value="1"/>
</dbReference>
<protein>
    <submittedName>
        <fullName evidence="8">NUDIX domain-containing protein</fullName>
    </submittedName>
</protein>
<gene>
    <name evidence="8" type="ORF">LJD61_19130</name>
</gene>
<comment type="cofactor">
    <cofactor evidence="1">
        <name>Mg(2+)</name>
        <dbReference type="ChEBI" id="CHEBI:18420"/>
    </cofactor>
</comment>
<sequence length="139" mass="16218">MKCETYELNYLKRYKYVVIIGKYRGNWILCKHKKRDTWETAGGHIEAGETPMDAAKRELFEETGAVSFDIKPVFDYWAADETSEANGMVFYAEINELGNLPESEMERIGCFETLPSNLTYKDITPKLFEYLSNNFRQIM</sequence>
<feature type="domain" description="Nudix hydrolase" evidence="7">
    <location>
        <begin position="10"/>
        <end position="135"/>
    </location>
</feature>
<dbReference type="SUPFAM" id="SSF55811">
    <property type="entry name" value="Nudix"/>
    <property type="match status" value="1"/>
</dbReference>
<keyword evidence="9" id="KW-1185">Reference proteome</keyword>
<comment type="caution">
    <text evidence="8">The sequence shown here is derived from an EMBL/GenBank/DDBJ whole genome shotgun (WGS) entry which is preliminary data.</text>
</comment>
<evidence type="ECO:0000256" key="3">
    <source>
        <dbReference type="ARBA" id="ARBA00022723"/>
    </source>
</evidence>
<accession>A0ABT1NNF2</accession>
<evidence type="ECO:0000259" key="7">
    <source>
        <dbReference type="PROSITE" id="PS51462"/>
    </source>
</evidence>
<dbReference type="InterPro" id="IPR000086">
    <property type="entry name" value="NUDIX_hydrolase_dom"/>
</dbReference>
<dbReference type="InterPro" id="IPR020476">
    <property type="entry name" value="Nudix_hydrolase"/>
</dbReference>
<reference evidence="8 9" key="1">
    <citation type="submission" date="2021-10" db="EMBL/GenBank/DDBJ databases">
        <title>Lutispora strain m25 sp. nov., a thermophilic, non-spore-forming bacterium isolated from a lab-scale methanogenic bioreactor digesting anaerobic sludge.</title>
        <authorList>
            <person name="El Houari A."/>
            <person name="Mcdonald J."/>
        </authorList>
    </citation>
    <scope>NUCLEOTIDE SEQUENCE [LARGE SCALE GENOMIC DNA]</scope>
    <source>
        <strain evidence="9">m25</strain>
    </source>
</reference>
<dbReference type="RefSeq" id="WP_255229189.1">
    <property type="nucleotide sequence ID" value="NZ_JAJEKE010000026.1"/>
</dbReference>
<dbReference type="Pfam" id="PF00293">
    <property type="entry name" value="NUDIX"/>
    <property type="match status" value="1"/>
</dbReference>
<dbReference type="InterPro" id="IPR020084">
    <property type="entry name" value="NUDIX_hydrolase_CS"/>
</dbReference>
<evidence type="ECO:0000313" key="9">
    <source>
        <dbReference type="Proteomes" id="UP001651880"/>
    </source>
</evidence>
<evidence type="ECO:0000256" key="6">
    <source>
        <dbReference type="RuleBase" id="RU003476"/>
    </source>
</evidence>
<proteinExistence type="inferred from homology"/>
<dbReference type="CDD" id="cd04665">
    <property type="entry name" value="NUDIX_RppH"/>
    <property type="match status" value="1"/>
</dbReference>
<keyword evidence="5" id="KW-0460">Magnesium</keyword>
<dbReference type="Gene3D" id="3.90.79.10">
    <property type="entry name" value="Nucleoside Triphosphate Pyrophosphohydrolase"/>
    <property type="match status" value="1"/>
</dbReference>
<dbReference type="PANTHER" id="PTHR43758:SF8">
    <property type="entry name" value="8-OXO-DGTP DIPHOSPHATASE YTKD-RELATED"/>
    <property type="match status" value="1"/>
</dbReference>
<evidence type="ECO:0000256" key="2">
    <source>
        <dbReference type="ARBA" id="ARBA00005582"/>
    </source>
</evidence>
<keyword evidence="4 6" id="KW-0378">Hydrolase</keyword>
<evidence type="ECO:0000313" key="8">
    <source>
        <dbReference type="EMBL" id="MCQ1531633.1"/>
    </source>
</evidence>
<dbReference type="Proteomes" id="UP001651880">
    <property type="component" value="Unassembled WGS sequence"/>
</dbReference>
<name>A0ABT1NNF2_9FIRM</name>
<keyword evidence="3" id="KW-0479">Metal-binding</keyword>
<organism evidence="8 9">
    <name type="scientific">Lutispora saccharofermentans</name>
    <dbReference type="NCBI Taxonomy" id="3024236"/>
    <lineage>
        <taxon>Bacteria</taxon>
        <taxon>Bacillati</taxon>
        <taxon>Bacillota</taxon>
        <taxon>Clostridia</taxon>
        <taxon>Lutisporales</taxon>
        <taxon>Lutisporaceae</taxon>
        <taxon>Lutispora</taxon>
    </lineage>
</organism>